<dbReference type="EMBL" id="KI927515">
    <property type="protein sequence ID" value="ETW61247.1"/>
    <property type="molecule type" value="Genomic_DNA"/>
</dbReference>
<reference evidence="3 4" key="2">
    <citation type="submission" date="2013-02" db="EMBL/GenBank/DDBJ databases">
        <title>The Genome Sequence of Plasmodium falciparum CAMP/Malaysia.</title>
        <authorList>
            <consortium name="The Broad Institute Genome Sequencing Platform"/>
            <consortium name="The Broad Institute Genome Sequencing Center for Infectious Disease"/>
            <person name="Neafsey D."/>
            <person name="Cheeseman I."/>
            <person name="Volkman S."/>
            <person name="Adams J."/>
            <person name="Walker B."/>
            <person name="Young S.K."/>
            <person name="Zeng Q."/>
            <person name="Gargeya S."/>
            <person name="Fitzgerald M."/>
            <person name="Haas B."/>
            <person name="Abouelleil A."/>
            <person name="Alvarado L."/>
            <person name="Arachchi H.M."/>
            <person name="Berlin A.M."/>
            <person name="Chapman S.B."/>
            <person name="Dewar J."/>
            <person name="Goldberg J."/>
            <person name="Griggs A."/>
            <person name="Gujja S."/>
            <person name="Hansen M."/>
            <person name="Howarth C."/>
            <person name="Imamovic A."/>
            <person name="Larimer J."/>
            <person name="McCowan C."/>
            <person name="Murphy C."/>
            <person name="Neiman D."/>
            <person name="Pearson M."/>
            <person name="Priest M."/>
            <person name="Roberts A."/>
            <person name="Saif S."/>
            <person name="Shea T."/>
            <person name="Sisk P."/>
            <person name="Sykes S."/>
            <person name="Wortman J."/>
            <person name="Nusbaum C."/>
            <person name="Birren B."/>
        </authorList>
    </citation>
    <scope>NUCLEOTIDE SEQUENCE [LARGE SCALE GENOMIC DNA]</scope>
    <source>
        <strain evidence="3 4">CAMP/Malaysia</strain>
    </source>
</reference>
<accession>A0A024X6R9</accession>
<evidence type="ECO:0000313" key="3">
    <source>
        <dbReference type="EMBL" id="ETW61247.1"/>
    </source>
</evidence>
<dbReference type="InterPro" id="IPR006526">
    <property type="entry name" value="Export_prot_PHISTa/b/c"/>
</dbReference>
<evidence type="ECO:0000259" key="2">
    <source>
        <dbReference type="Pfam" id="PF09687"/>
    </source>
</evidence>
<dbReference type="OMA" id="NINTCTE"/>
<dbReference type="InterPro" id="IPR019111">
    <property type="entry name" value="PRESA_N"/>
</dbReference>
<dbReference type="AlphaFoldDB" id="A0A024X6R9"/>
<dbReference type="PANTHER" id="PTHR36193:SF23">
    <property type="entry name" value="PHISTB DOMAIN-CONTAINING RESA-LIKE PROTEIN 1"/>
    <property type="match status" value="1"/>
</dbReference>
<dbReference type="Proteomes" id="UP000030694">
    <property type="component" value="Unassembled WGS sequence"/>
</dbReference>
<dbReference type="NCBIfam" id="TIGR01639">
    <property type="entry name" value="P_fal_TIGR01639"/>
    <property type="match status" value="1"/>
</dbReference>
<dbReference type="Gene3D" id="6.10.280.180">
    <property type="entry name" value="Plasmodium RESA, N-terminal helical domain"/>
    <property type="match status" value="1"/>
</dbReference>
<evidence type="ECO:0000256" key="1">
    <source>
        <dbReference type="SAM" id="MobiDB-lite"/>
    </source>
</evidence>
<name>A0A024X6R9_PLAFC</name>
<protein>
    <recommendedName>
        <fullName evidence="2">Plasmodium RESA N-terminal domain-containing protein</fullName>
    </recommendedName>
</protein>
<dbReference type="Pfam" id="PF09687">
    <property type="entry name" value="PRESAN"/>
    <property type="match status" value="1"/>
</dbReference>
<feature type="region of interest" description="Disordered" evidence="1">
    <location>
        <begin position="69"/>
        <end position="101"/>
    </location>
</feature>
<evidence type="ECO:0000313" key="4">
    <source>
        <dbReference type="Proteomes" id="UP000030694"/>
    </source>
</evidence>
<feature type="compositionally biased region" description="Basic and acidic residues" evidence="1">
    <location>
        <begin position="69"/>
        <end position="88"/>
    </location>
</feature>
<dbReference type="OrthoDB" id="375988at2759"/>
<reference evidence="3 4" key="1">
    <citation type="submission" date="2013-02" db="EMBL/GenBank/DDBJ databases">
        <title>The Genome Annotation of Plasmodium falciparum CAMP/Malaysia.</title>
        <authorList>
            <consortium name="The Broad Institute Genome Sequencing Platform"/>
            <consortium name="The Broad Institute Genome Sequencing Center for Infectious Disease"/>
            <person name="Neafsey D."/>
            <person name="Hoffman S."/>
            <person name="Volkman S."/>
            <person name="Rosenthal P."/>
            <person name="Walker B."/>
            <person name="Young S.K."/>
            <person name="Zeng Q."/>
            <person name="Gargeya S."/>
            <person name="Fitzgerald M."/>
            <person name="Haas B."/>
            <person name="Abouelleil A."/>
            <person name="Allen A.W."/>
            <person name="Alvarado L."/>
            <person name="Arachchi H.M."/>
            <person name="Berlin A.M."/>
            <person name="Chapman S.B."/>
            <person name="Gainer-Dewar J."/>
            <person name="Goldberg J."/>
            <person name="Griggs A."/>
            <person name="Gujja S."/>
            <person name="Hansen M."/>
            <person name="Howarth C."/>
            <person name="Imamovic A."/>
            <person name="Ireland A."/>
            <person name="Larimer J."/>
            <person name="McCowan C."/>
            <person name="Murphy C."/>
            <person name="Pearson M."/>
            <person name="Poon T.W."/>
            <person name="Priest M."/>
            <person name="Roberts A."/>
            <person name="Saif S."/>
            <person name="Shea T."/>
            <person name="Sisk P."/>
            <person name="Sykes S."/>
            <person name="Wortman J."/>
            <person name="Nusbaum C."/>
            <person name="Birren B."/>
        </authorList>
    </citation>
    <scope>NUCLEOTIDE SEQUENCE [LARGE SCALE GENOMIC DNA]</scope>
    <source>
        <strain evidence="3 4">CAMP/Malaysia</strain>
    </source>
</reference>
<sequence>MNKYKLNMRNILRFMQPRPCAVFFVAVVFIFLKNASIWEEKGGIEIKARQIKILCELCIDNYQTLRNKNSEHKENDSHQQKDVNNEERKKKKKSKKYQDGKIDDFSNTNDVTFDNTLYDMEVVPVLRNKNHQRVLSNEQIKEKIDSLGEVVSVQDMHKIFDLIHDNEKKKFFNMKEDIHEYSEKLSQYYDIPENIKKKCWLKASYEMEETLINKENFFFKNFHVFANIGERKRSSLLDAIYGYQKKWKEVRYTVDETWREYIYQKFIDFDNKRKRKLRSQ</sequence>
<dbReference type="PANTHER" id="PTHR36193">
    <property type="entry name" value="PHISTB DOMAIN-CONTAINING RESA-LIKE PROTEIN 1"/>
    <property type="match status" value="1"/>
</dbReference>
<proteinExistence type="predicted"/>
<feature type="domain" description="Plasmodium RESA N-terminal" evidence="2">
    <location>
        <begin position="135"/>
        <end position="258"/>
    </location>
</feature>
<dbReference type="InterPro" id="IPR044885">
    <property type="entry name" value="PRESA_N_sf"/>
</dbReference>
<organism evidence="3 4">
    <name type="scientific">Plasmodium falciparum (isolate Camp / Malaysia)</name>
    <dbReference type="NCBI Taxonomy" id="5835"/>
    <lineage>
        <taxon>Eukaryota</taxon>
        <taxon>Sar</taxon>
        <taxon>Alveolata</taxon>
        <taxon>Apicomplexa</taxon>
        <taxon>Aconoidasida</taxon>
        <taxon>Haemosporida</taxon>
        <taxon>Plasmodiidae</taxon>
        <taxon>Plasmodium</taxon>
        <taxon>Plasmodium (Laverania)</taxon>
    </lineage>
</organism>
<gene>
    <name evidence="3" type="ORF">PFMC_02667</name>
</gene>